<feature type="signal peptide" evidence="1">
    <location>
        <begin position="1"/>
        <end position="21"/>
    </location>
</feature>
<dbReference type="InterPro" id="IPR032710">
    <property type="entry name" value="NTF2-like_dom_sf"/>
</dbReference>
<proteinExistence type="predicted"/>
<sequence length="181" mass="19785">MKTFAITLTIGALLCSGISFAQTDSAQAPNFTVPTHTPHPYSTYEKLILNNVSQFHKNFNNRDFNKNGDLVTENLHVDSNGTEVNGRAAFVNRIGRFVGPFPDVKITDLTTVVDGNTAAIRFIITGTQKGDLPTPEGVIAATNKSIRVDGTEFFTFDKEGKLTDLVTVENLSQLVHQLKSN</sequence>
<comment type="caution">
    <text evidence="3">The sequence shown here is derived from an EMBL/GenBank/DDBJ whole genome shotgun (WGS) entry which is preliminary data.</text>
</comment>
<dbReference type="EMBL" id="JACHDZ010000003">
    <property type="protein sequence ID" value="MBB5344037.1"/>
    <property type="molecule type" value="Genomic_DNA"/>
</dbReference>
<dbReference type="AlphaFoldDB" id="A0A7W8J9W9"/>
<evidence type="ECO:0000313" key="3">
    <source>
        <dbReference type="EMBL" id="MBB5344037.1"/>
    </source>
</evidence>
<feature type="domain" description="SnoaL-like" evidence="2">
    <location>
        <begin position="52"/>
        <end position="164"/>
    </location>
</feature>
<evidence type="ECO:0000313" key="4">
    <source>
        <dbReference type="Proteomes" id="UP000569092"/>
    </source>
</evidence>
<dbReference type="Pfam" id="PF12680">
    <property type="entry name" value="SnoaL_2"/>
    <property type="match status" value="1"/>
</dbReference>
<gene>
    <name evidence="3" type="ORF">HDF10_002016</name>
</gene>
<reference evidence="3 4" key="1">
    <citation type="submission" date="2020-08" db="EMBL/GenBank/DDBJ databases">
        <title>Genomic Encyclopedia of Type Strains, Phase IV (KMG-V): Genome sequencing to study the core and pangenomes of soil and plant-associated prokaryotes.</title>
        <authorList>
            <person name="Whitman W."/>
        </authorList>
    </citation>
    <scope>NUCLEOTIDE SEQUENCE [LARGE SCALE GENOMIC DNA]</scope>
    <source>
        <strain evidence="3 4">M8US30</strain>
    </source>
</reference>
<feature type="chain" id="PRO_5031163469" evidence="1">
    <location>
        <begin position="22"/>
        <end position="181"/>
    </location>
</feature>
<dbReference type="Gene3D" id="3.10.450.50">
    <property type="match status" value="1"/>
</dbReference>
<name>A0A7W8J9W9_9BACT</name>
<evidence type="ECO:0000256" key="1">
    <source>
        <dbReference type="SAM" id="SignalP"/>
    </source>
</evidence>
<organism evidence="3 4">
    <name type="scientific">Tunturiibacter lichenicola</name>
    <dbReference type="NCBI Taxonomy" id="2051959"/>
    <lineage>
        <taxon>Bacteria</taxon>
        <taxon>Pseudomonadati</taxon>
        <taxon>Acidobacteriota</taxon>
        <taxon>Terriglobia</taxon>
        <taxon>Terriglobales</taxon>
        <taxon>Acidobacteriaceae</taxon>
        <taxon>Tunturiibacter</taxon>
    </lineage>
</organism>
<accession>A0A7W8J9W9</accession>
<evidence type="ECO:0000259" key="2">
    <source>
        <dbReference type="Pfam" id="PF12680"/>
    </source>
</evidence>
<protein>
    <submittedName>
        <fullName evidence="3">Ester cyclase</fullName>
    </submittedName>
</protein>
<dbReference type="InterPro" id="IPR037401">
    <property type="entry name" value="SnoaL-like"/>
</dbReference>
<dbReference type="SUPFAM" id="SSF54427">
    <property type="entry name" value="NTF2-like"/>
    <property type="match status" value="1"/>
</dbReference>
<keyword evidence="1" id="KW-0732">Signal</keyword>
<dbReference type="Proteomes" id="UP000569092">
    <property type="component" value="Unassembled WGS sequence"/>
</dbReference>